<name>A0A0B0IG25_9BACI</name>
<evidence type="ECO:0000313" key="2">
    <source>
        <dbReference type="Proteomes" id="UP000030832"/>
    </source>
</evidence>
<accession>A0A0B0IG25</accession>
<protein>
    <submittedName>
        <fullName evidence="1">DNA sulfur modification protein DndB</fullName>
    </submittedName>
</protein>
<comment type="caution">
    <text evidence="1">The sequence shown here is derived from an EMBL/GenBank/DDBJ whole genome shotgun (WGS) entry which is preliminary data.</text>
</comment>
<dbReference type="STRING" id="333138.LQ50_02180"/>
<sequence length="364" mass="42025">MNSAFSYNFPALRGVQGGKEYFVVMVPLRLIPKIFLFDEEEIPPEHRSQRILNKSRVPDITNYMLENSKEYVFSSLTASIDGQIEFQSFSDNPNFKDLGNLIVSLDSKFLINDGQHRRAAIEEALKISPELGEETISVVFYHDYGLSNSQQIFADLNRHAVNTTSSIGILYDHRDQLAMLTKEIIAETPLLERYTDKERVSLSKNSPKLFALNHIFNTNQKLLGKKKGEFISEQEKTFLKDFWFSLIGSMTEWKQVLDKELNPRELRANFIVGHGVFLEAIGVVGNYLFYNYPSDWNKYIEKLSTIDWNRSNRKDWMGRAYGQTGRINKTNQTITLTANLIKRKLTLPLTEQEEEMENLLKQGV</sequence>
<proteinExistence type="predicted"/>
<dbReference type="NCBIfam" id="TIGR03187">
    <property type="entry name" value="DGQHR"/>
    <property type="match status" value="1"/>
</dbReference>
<dbReference type="NCBIfam" id="TIGR03233">
    <property type="entry name" value="DNA_S_dndB"/>
    <property type="match status" value="1"/>
</dbReference>
<dbReference type="AlphaFoldDB" id="A0A0B0IG25"/>
<dbReference type="InterPro" id="IPR017642">
    <property type="entry name" value="DNA_S_mod_DndB"/>
</dbReference>
<dbReference type="eggNOG" id="ENOG502Z8U6">
    <property type="taxonomic scope" value="Bacteria"/>
</dbReference>
<dbReference type="EMBL" id="JRJU01000002">
    <property type="protein sequence ID" value="KHF41543.1"/>
    <property type="molecule type" value="Genomic_DNA"/>
</dbReference>
<gene>
    <name evidence="1" type="ORF">LQ50_02180</name>
</gene>
<dbReference type="CDD" id="cd16412">
    <property type="entry name" value="dndB"/>
    <property type="match status" value="1"/>
</dbReference>
<dbReference type="OrthoDB" id="3524978at2"/>
<dbReference type="Pfam" id="PF14072">
    <property type="entry name" value="DndB"/>
    <property type="match status" value="1"/>
</dbReference>
<dbReference type="Proteomes" id="UP000030832">
    <property type="component" value="Unassembled WGS sequence"/>
</dbReference>
<organism evidence="1 2">
    <name type="scientific">Halalkalibacter okhensis</name>
    <dbReference type="NCBI Taxonomy" id="333138"/>
    <lineage>
        <taxon>Bacteria</taxon>
        <taxon>Bacillati</taxon>
        <taxon>Bacillota</taxon>
        <taxon>Bacilli</taxon>
        <taxon>Bacillales</taxon>
        <taxon>Bacillaceae</taxon>
        <taxon>Halalkalibacter</taxon>
    </lineage>
</organism>
<dbReference type="InterPro" id="IPR017601">
    <property type="entry name" value="DGQHR-contain_dom"/>
</dbReference>
<evidence type="ECO:0000313" key="1">
    <source>
        <dbReference type="EMBL" id="KHF41543.1"/>
    </source>
</evidence>
<dbReference type="RefSeq" id="WP_034625561.1">
    <property type="nucleotide sequence ID" value="NZ_JRJU01000002.1"/>
</dbReference>
<keyword evidence="2" id="KW-1185">Reference proteome</keyword>
<reference evidence="1 2" key="1">
    <citation type="submission" date="2014-09" db="EMBL/GenBank/DDBJ databases">
        <title>Genome sequencing and annotation of Bacillus Okhensis strain Kh10-101T.</title>
        <authorList>
            <person name="Prakash J.S."/>
        </authorList>
    </citation>
    <scope>NUCLEOTIDE SEQUENCE [LARGE SCALE GENOMIC DNA]</scope>
    <source>
        <strain evidence="2">Kh10-101T</strain>
    </source>
</reference>